<evidence type="ECO:0000256" key="5">
    <source>
        <dbReference type="ARBA" id="ARBA00023136"/>
    </source>
</evidence>
<dbReference type="Gene3D" id="3.30.700.10">
    <property type="entry name" value="Glycoprotein, Type 4 Pilin"/>
    <property type="match status" value="1"/>
</dbReference>
<sequence length="216" mass="22636">MKKVKKGFTLVELMIVVAIIGILAAIAIPAFLRYIKNSKAAEAEQNMKKISEGAKAYFSSEQRFSQDAASGGDQPWHVGQAAAGTSQFGMPVPYAASVFPGGVSVAFCSHIIGAGACTTSNTNVPAGGGKLLPATQPVASLETAMLNKLRVTFTDPTYFSYNYATGTGTGDTATASIQALADFRPAGTEFHTATQNISVQNQDVLIAPAFITNEFE</sequence>
<organism evidence="7 8">
    <name type="scientific">Microvenator marinus</name>
    <dbReference type="NCBI Taxonomy" id="2600177"/>
    <lineage>
        <taxon>Bacteria</taxon>
        <taxon>Deltaproteobacteria</taxon>
        <taxon>Bradymonadales</taxon>
        <taxon>Microvenatoraceae</taxon>
        <taxon>Microvenator</taxon>
    </lineage>
</organism>
<dbReference type="Proteomes" id="UP000321595">
    <property type="component" value="Chromosome"/>
</dbReference>
<evidence type="ECO:0000313" key="8">
    <source>
        <dbReference type="Proteomes" id="UP000321595"/>
    </source>
</evidence>
<keyword evidence="3 6" id="KW-0812">Transmembrane</keyword>
<dbReference type="PROSITE" id="PS00409">
    <property type="entry name" value="PROKAR_NTER_METHYL"/>
    <property type="match status" value="1"/>
</dbReference>
<reference evidence="7 8" key="1">
    <citation type="submission" date="2019-08" db="EMBL/GenBank/DDBJ databases">
        <authorList>
            <person name="Liang Q."/>
        </authorList>
    </citation>
    <scope>NUCLEOTIDE SEQUENCE [LARGE SCALE GENOMIC DNA]</scope>
    <source>
        <strain evidence="7 8">V1718</strain>
    </source>
</reference>
<dbReference type="AlphaFoldDB" id="A0A5B8XYQ4"/>
<proteinExistence type="predicted"/>
<name>A0A5B8XYQ4_9DELT</name>
<dbReference type="EMBL" id="CP042467">
    <property type="protein sequence ID" value="QED30381.1"/>
    <property type="molecule type" value="Genomic_DNA"/>
</dbReference>
<dbReference type="InterPro" id="IPR012902">
    <property type="entry name" value="N_methyl_site"/>
</dbReference>
<evidence type="ECO:0000256" key="3">
    <source>
        <dbReference type="ARBA" id="ARBA00022692"/>
    </source>
</evidence>
<dbReference type="PANTHER" id="PTHR30093:SF44">
    <property type="entry name" value="TYPE II SECRETION SYSTEM CORE PROTEIN G"/>
    <property type="match status" value="1"/>
</dbReference>
<evidence type="ECO:0000256" key="2">
    <source>
        <dbReference type="ARBA" id="ARBA00022481"/>
    </source>
</evidence>
<dbReference type="GO" id="GO:0016020">
    <property type="term" value="C:membrane"/>
    <property type="evidence" value="ECO:0007669"/>
    <property type="project" value="UniProtKB-SubCell"/>
</dbReference>
<dbReference type="NCBIfam" id="TIGR02532">
    <property type="entry name" value="IV_pilin_GFxxxE"/>
    <property type="match status" value="1"/>
</dbReference>
<evidence type="ECO:0000256" key="4">
    <source>
        <dbReference type="ARBA" id="ARBA00022989"/>
    </source>
</evidence>
<keyword evidence="5 6" id="KW-0472">Membrane</keyword>
<dbReference type="KEGG" id="bbae:FRD01_21340"/>
<evidence type="ECO:0000256" key="1">
    <source>
        <dbReference type="ARBA" id="ARBA00004167"/>
    </source>
</evidence>
<dbReference type="Pfam" id="PF07963">
    <property type="entry name" value="N_methyl"/>
    <property type="match status" value="1"/>
</dbReference>
<evidence type="ECO:0000313" key="7">
    <source>
        <dbReference type="EMBL" id="QED30381.1"/>
    </source>
</evidence>
<dbReference type="SUPFAM" id="SSF54523">
    <property type="entry name" value="Pili subunits"/>
    <property type="match status" value="1"/>
</dbReference>
<protein>
    <submittedName>
        <fullName evidence="7">Prepilin-type N-terminal cleavage/methylation domain-containing protein</fullName>
    </submittedName>
</protein>
<evidence type="ECO:0000256" key="6">
    <source>
        <dbReference type="SAM" id="Phobius"/>
    </source>
</evidence>
<dbReference type="OrthoDB" id="5296638at2"/>
<feature type="transmembrane region" description="Helical" evidence="6">
    <location>
        <begin position="7"/>
        <end position="32"/>
    </location>
</feature>
<dbReference type="PANTHER" id="PTHR30093">
    <property type="entry name" value="GENERAL SECRETION PATHWAY PROTEIN G"/>
    <property type="match status" value="1"/>
</dbReference>
<keyword evidence="8" id="KW-1185">Reference proteome</keyword>
<comment type="subcellular location">
    <subcellularLocation>
        <location evidence="1">Membrane</location>
        <topology evidence="1">Single-pass membrane protein</topology>
    </subcellularLocation>
</comment>
<gene>
    <name evidence="7" type="ORF">FRD01_21340</name>
</gene>
<dbReference type="InterPro" id="IPR045584">
    <property type="entry name" value="Pilin-like"/>
</dbReference>
<keyword evidence="2" id="KW-0488">Methylation</keyword>
<keyword evidence="4 6" id="KW-1133">Transmembrane helix</keyword>
<accession>A0A5B8XYQ4</accession>